<feature type="transmembrane region" description="Helical" evidence="2">
    <location>
        <begin position="20"/>
        <end position="41"/>
    </location>
</feature>
<dbReference type="Proteomes" id="UP000053647">
    <property type="component" value="Unassembled WGS sequence"/>
</dbReference>
<evidence type="ECO:0000313" key="4">
    <source>
        <dbReference type="EMBL" id="KIJ14998.1"/>
    </source>
</evidence>
<feature type="transmembrane region" description="Helical" evidence="2">
    <location>
        <begin position="223"/>
        <end position="248"/>
    </location>
</feature>
<accession>A0A0C9TXJ8</accession>
<name>A0A0C9TXJ8_PAXIN</name>
<dbReference type="InterPro" id="IPR045339">
    <property type="entry name" value="DUF6534"/>
</dbReference>
<feature type="domain" description="DUF6534" evidence="3">
    <location>
        <begin position="153"/>
        <end position="259"/>
    </location>
</feature>
<feature type="transmembrane region" description="Helical" evidence="2">
    <location>
        <begin position="106"/>
        <end position="124"/>
    </location>
</feature>
<feature type="transmembrane region" description="Helical" evidence="2">
    <location>
        <begin position="76"/>
        <end position="94"/>
    </location>
</feature>
<evidence type="ECO:0000259" key="3">
    <source>
        <dbReference type="Pfam" id="PF20152"/>
    </source>
</evidence>
<keyword evidence="2" id="KW-1133">Transmembrane helix</keyword>
<sequence length="358" mass="39058">MSSQSSSTLPSPAEIENLGVLFVGFVAATILYGLTFFRCTALYSGYSCICDKLYYYLIVIFDVNVDILYATTTFCIQYVLSILLTFISQLFFAHRVFQVTGGSRPVTLAVVFLSSISFVFGLVSSGQMFAQRRLSAFGSPGLEIVAAVSQSSAAIADVIIFVAMCYSLRPARYRDIAVPDGMVETAITLFVSRGLAFTVVQISYFGIFVALPSRPLWIPLHMIAIKCASCPCLSFLSLPAFTVISVYVNSVLGLLNAREVKHGQGLNEEDSLTDRKATTDTRFPGTIRLNVDDTKATQRSVILTTGHIDIESQATELESRKAYQDGSGSEYAQVSTRSTRSQTDNDQDKISLSLVPGQ</sequence>
<keyword evidence="2" id="KW-0472">Membrane</keyword>
<evidence type="ECO:0000256" key="2">
    <source>
        <dbReference type="SAM" id="Phobius"/>
    </source>
</evidence>
<evidence type="ECO:0000313" key="5">
    <source>
        <dbReference type="Proteomes" id="UP000053647"/>
    </source>
</evidence>
<dbReference type="HOGENOM" id="CLU_046025_5_0_1"/>
<organism evidence="4 5">
    <name type="scientific">Paxillus involutus ATCC 200175</name>
    <dbReference type="NCBI Taxonomy" id="664439"/>
    <lineage>
        <taxon>Eukaryota</taxon>
        <taxon>Fungi</taxon>
        <taxon>Dikarya</taxon>
        <taxon>Basidiomycota</taxon>
        <taxon>Agaricomycotina</taxon>
        <taxon>Agaricomycetes</taxon>
        <taxon>Agaricomycetidae</taxon>
        <taxon>Boletales</taxon>
        <taxon>Paxilineae</taxon>
        <taxon>Paxillaceae</taxon>
        <taxon>Paxillus</taxon>
    </lineage>
</organism>
<gene>
    <name evidence="4" type="ORF">PAXINDRAFT_180814</name>
</gene>
<reference evidence="4 5" key="1">
    <citation type="submission" date="2014-06" db="EMBL/GenBank/DDBJ databases">
        <authorList>
            <consortium name="DOE Joint Genome Institute"/>
            <person name="Kuo A."/>
            <person name="Kohler A."/>
            <person name="Nagy L.G."/>
            <person name="Floudas D."/>
            <person name="Copeland A."/>
            <person name="Barry K.W."/>
            <person name="Cichocki N."/>
            <person name="Veneault-Fourrey C."/>
            <person name="LaButti K."/>
            <person name="Lindquist E.A."/>
            <person name="Lipzen A."/>
            <person name="Lundell T."/>
            <person name="Morin E."/>
            <person name="Murat C."/>
            <person name="Sun H."/>
            <person name="Tunlid A."/>
            <person name="Henrissat B."/>
            <person name="Grigoriev I.V."/>
            <person name="Hibbett D.S."/>
            <person name="Martin F."/>
            <person name="Nordberg H.P."/>
            <person name="Cantor M.N."/>
            <person name="Hua S.X."/>
        </authorList>
    </citation>
    <scope>NUCLEOTIDE SEQUENCE [LARGE SCALE GENOMIC DNA]</scope>
    <source>
        <strain evidence="4 5">ATCC 200175</strain>
    </source>
</reference>
<dbReference type="Pfam" id="PF20152">
    <property type="entry name" value="DUF6534"/>
    <property type="match status" value="1"/>
</dbReference>
<reference evidence="5" key="2">
    <citation type="submission" date="2015-01" db="EMBL/GenBank/DDBJ databases">
        <title>Evolutionary Origins and Diversification of the Mycorrhizal Mutualists.</title>
        <authorList>
            <consortium name="DOE Joint Genome Institute"/>
            <consortium name="Mycorrhizal Genomics Consortium"/>
            <person name="Kohler A."/>
            <person name="Kuo A."/>
            <person name="Nagy L.G."/>
            <person name="Floudas D."/>
            <person name="Copeland A."/>
            <person name="Barry K.W."/>
            <person name="Cichocki N."/>
            <person name="Veneault-Fourrey C."/>
            <person name="LaButti K."/>
            <person name="Lindquist E.A."/>
            <person name="Lipzen A."/>
            <person name="Lundell T."/>
            <person name="Morin E."/>
            <person name="Murat C."/>
            <person name="Riley R."/>
            <person name="Ohm R."/>
            <person name="Sun H."/>
            <person name="Tunlid A."/>
            <person name="Henrissat B."/>
            <person name="Grigoriev I.V."/>
            <person name="Hibbett D.S."/>
            <person name="Martin F."/>
        </authorList>
    </citation>
    <scope>NUCLEOTIDE SEQUENCE [LARGE SCALE GENOMIC DNA]</scope>
    <source>
        <strain evidence="5">ATCC 200175</strain>
    </source>
</reference>
<feature type="transmembrane region" description="Helical" evidence="2">
    <location>
        <begin position="187"/>
        <end position="211"/>
    </location>
</feature>
<evidence type="ECO:0000256" key="1">
    <source>
        <dbReference type="SAM" id="MobiDB-lite"/>
    </source>
</evidence>
<dbReference type="EMBL" id="KN819339">
    <property type="protein sequence ID" value="KIJ14998.1"/>
    <property type="molecule type" value="Genomic_DNA"/>
</dbReference>
<keyword evidence="2" id="KW-0812">Transmembrane</keyword>
<feature type="transmembrane region" description="Helical" evidence="2">
    <location>
        <begin position="53"/>
        <end position="70"/>
    </location>
</feature>
<feature type="compositionally biased region" description="Polar residues" evidence="1">
    <location>
        <begin position="326"/>
        <end position="344"/>
    </location>
</feature>
<keyword evidence="5" id="KW-1185">Reference proteome</keyword>
<proteinExistence type="predicted"/>
<dbReference type="OrthoDB" id="3046149at2759"/>
<feature type="transmembrane region" description="Helical" evidence="2">
    <location>
        <begin position="144"/>
        <end position="166"/>
    </location>
</feature>
<dbReference type="AlphaFoldDB" id="A0A0C9TXJ8"/>
<feature type="region of interest" description="Disordered" evidence="1">
    <location>
        <begin position="319"/>
        <end position="358"/>
    </location>
</feature>
<protein>
    <recommendedName>
        <fullName evidence="3">DUF6534 domain-containing protein</fullName>
    </recommendedName>
</protein>